<comment type="caution">
    <text evidence="1">The sequence shown here is derived from an EMBL/GenBank/DDBJ whole genome shotgun (WGS) entry which is preliminary data.</text>
</comment>
<dbReference type="PANTHER" id="PTHR36451">
    <property type="entry name" value="PAPS-DEPENDENT SULFOTRANSFERASE STF3"/>
    <property type="match status" value="1"/>
</dbReference>
<dbReference type="AlphaFoldDB" id="A0A8J5XRM6"/>
<gene>
    <name evidence="1" type="ORF">KFE25_007717</name>
</gene>
<proteinExistence type="predicted"/>
<accession>A0A8J5XRM6</accession>
<dbReference type="OMA" id="PTDNMEL"/>
<evidence type="ECO:0000313" key="2">
    <source>
        <dbReference type="Proteomes" id="UP000751190"/>
    </source>
</evidence>
<protein>
    <submittedName>
        <fullName evidence="1">Uncharacterized protein</fullName>
    </submittedName>
</protein>
<dbReference type="InterPro" id="IPR052736">
    <property type="entry name" value="Stf3_sulfotransferase"/>
</dbReference>
<dbReference type="Gene3D" id="3.40.50.300">
    <property type="entry name" value="P-loop containing nucleotide triphosphate hydrolases"/>
    <property type="match status" value="1"/>
</dbReference>
<dbReference type="PANTHER" id="PTHR36451:SF1">
    <property type="entry name" value="OMEGA-HYDROXY-BETA-DIHYDROMENAQUINONE-9 SULFOTRANSFERASE STF3"/>
    <property type="match status" value="1"/>
</dbReference>
<keyword evidence="2" id="KW-1185">Reference proteome</keyword>
<sequence length="382" mass="43501">MSFAPDEQRAFRRENRWNVTSVLMGCTMGAWFSILRERAADVAWLTYGHRVVVLTLSAAFHSAVSVVESLVYGRTVAAQPVRDDPVFVLGHPRTGTTLVYNLLGMDTASFIYPTTYLTTFPFTALALRPVKGLVSRALPKTRPMDNMELGLDMPQEDELGTNALSGGVSLVMPIVFMTRALDYFPYFTFERAPAGKFDAWRRALHLLLRKAAVLAGGQGPRRMLLKSPMHTARVRLLDGMFARASYIYIFRHPFAVFQSAANMAEKTYSLTYLDDPTDAQIQEFILAQFELLLDEYLAARERVRDRLLEIRYEAFEADPFAGVCSIYAHFGWPMPMRDELRAHCAQLRASYAKNDFRELTPGLKALIYRRWRRAFDVFGYEP</sequence>
<name>A0A8J5XRM6_DIALT</name>
<evidence type="ECO:0000313" key="1">
    <source>
        <dbReference type="EMBL" id="KAG8469199.1"/>
    </source>
</evidence>
<reference evidence="1" key="1">
    <citation type="submission" date="2021-05" db="EMBL/GenBank/DDBJ databases">
        <title>The genome of the haptophyte Pavlova lutheri (Diacronema luteri, Pavlovales) - a model for lipid biosynthesis in eukaryotic algae.</title>
        <authorList>
            <person name="Hulatt C.J."/>
            <person name="Posewitz M.C."/>
        </authorList>
    </citation>
    <scope>NUCLEOTIDE SEQUENCE</scope>
    <source>
        <strain evidence="1">NIVA-4/92</strain>
    </source>
</reference>
<dbReference type="Proteomes" id="UP000751190">
    <property type="component" value="Unassembled WGS sequence"/>
</dbReference>
<dbReference type="InterPro" id="IPR027417">
    <property type="entry name" value="P-loop_NTPase"/>
</dbReference>
<dbReference type="SUPFAM" id="SSF52540">
    <property type="entry name" value="P-loop containing nucleoside triphosphate hydrolases"/>
    <property type="match status" value="1"/>
</dbReference>
<dbReference type="EMBL" id="JAGTXO010000003">
    <property type="protein sequence ID" value="KAG8469199.1"/>
    <property type="molecule type" value="Genomic_DNA"/>
</dbReference>
<organism evidence="1 2">
    <name type="scientific">Diacronema lutheri</name>
    <name type="common">Unicellular marine alga</name>
    <name type="synonym">Monochrysis lutheri</name>
    <dbReference type="NCBI Taxonomy" id="2081491"/>
    <lineage>
        <taxon>Eukaryota</taxon>
        <taxon>Haptista</taxon>
        <taxon>Haptophyta</taxon>
        <taxon>Pavlovophyceae</taxon>
        <taxon>Pavlovales</taxon>
        <taxon>Pavlovaceae</taxon>
        <taxon>Diacronema</taxon>
    </lineage>
</organism>
<dbReference type="OrthoDB" id="429813at2759"/>
<dbReference type="Pfam" id="PF13469">
    <property type="entry name" value="Sulfotransfer_3"/>
    <property type="match status" value="1"/>
</dbReference>